<dbReference type="OrthoDB" id="9785285at2"/>
<keyword evidence="2" id="KW-1133">Transmembrane helix</keyword>
<dbReference type="InterPro" id="IPR036721">
    <property type="entry name" value="RCK_C_sf"/>
</dbReference>
<reference evidence="4 5" key="1">
    <citation type="journal article" date="2015" name="BMC Genomics">
        <title>Transcriptome analysis of thermophilic methylotrophic Bacillus methanolicus MGA3 using RNA-sequencing provides detailed insights into its previously uncharted transcriptional landscape.</title>
        <authorList>
            <person name="Irla M."/>
            <person name="Neshat A."/>
            <person name="Brautaset T."/>
            <person name="Ruckert C."/>
            <person name="Kalinowski J."/>
            <person name="Wendisch V.F."/>
        </authorList>
    </citation>
    <scope>NUCLEOTIDE SEQUENCE [LARGE SCALE GENOMIC DNA]</scope>
    <source>
        <strain evidence="5">MGA3 / ATCC 53907</strain>
    </source>
</reference>
<feature type="transmembrane region" description="Helical" evidence="2">
    <location>
        <begin position="72"/>
        <end position="93"/>
    </location>
</feature>
<dbReference type="HOGENOM" id="CLU_050982_1_1_9"/>
<dbReference type="InterPro" id="IPR036291">
    <property type="entry name" value="NAD(P)-bd_dom_sf"/>
</dbReference>
<dbReference type="EMBL" id="CP007739">
    <property type="protein sequence ID" value="AIE61165.1"/>
    <property type="molecule type" value="Genomic_DNA"/>
</dbReference>
<keyword evidence="2" id="KW-0812">Transmembrane</keyword>
<protein>
    <submittedName>
        <fullName evidence="4">Potassium channel protein YugO</fullName>
    </submittedName>
</protein>
<dbReference type="PANTHER" id="PTHR43833:SF9">
    <property type="entry name" value="POTASSIUM CHANNEL PROTEIN YUGO-RELATED"/>
    <property type="match status" value="1"/>
</dbReference>
<evidence type="ECO:0000313" key="4">
    <source>
        <dbReference type="EMBL" id="AIE61165.1"/>
    </source>
</evidence>
<dbReference type="SUPFAM" id="SSF51735">
    <property type="entry name" value="NAD(P)-binding Rossmann-fold domains"/>
    <property type="match status" value="1"/>
</dbReference>
<feature type="transmembrane region" description="Helical" evidence="2">
    <location>
        <begin position="12"/>
        <end position="36"/>
    </location>
</feature>
<dbReference type="GO" id="GO:0005886">
    <property type="term" value="C:plasma membrane"/>
    <property type="evidence" value="ECO:0007669"/>
    <property type="project" value="UniProtKB-SubCell"/>
</dbReference>
<gene>
    <name evidence="4" type="primary">yugO</name>
    <name evidence="4" type="ORF">BMMGA3_14035</name>
</gene>
<dbReference type="Gene3D" id="3.40.50.720">
    <property type="entry name" value="NAD(P)-binding Rossmann-like Domain"/>
    <property type="match status" value="1"/>
</dbReference>
<sequence>MSRRFYANFLRLPIVLRTLFLALSAIIFFGALIHIIEPSTFPSIFDGIWWAIVTTSTVGYGDFAPETIPGRIAGIFLILTGAGFLSFFFVNLATATVTRQNAYFEGKVAFKGMGHLIIIGWNERSREIIDHLSNGGPNKQIILIDETLESNPMPSKLHFVKGRANLDETLIKANIFKAEKVLITSDQHKDELHADMFSILTLLTIKGLCPSVHCIVEVLTTEQMANAKRAGADEIIQSNVLTSFVMVNSITAKRKIPSIIELLRQLDGGKLTLSAAADNLIGKSFKEASSLLLAEGILIVGIKRGEETFVNPSHPFIISKDDQLLEIIR</sequence>
<comment type="subcellular location">
    <subcellularLocation>
        <location evidence="1">Cell membrane</location>
        <topology evidence="1">Multi-pass membrane protein</topology>
    </subcellularLocation>
</comment>
<dbReference type="STRING" id="796606.BMMGA3_14035"/>
<dbReference type="PRINTS" id="PR00169">
    <property type="entry name" value="KCHANNEL"/>
</dbReference>
<evidence type="ECO:0000259" key="3">
    <source>
        <dbReference type="PROSITE" id="PS51201"/>
    </source>
</evidence>
<dbReference type="Proteomes" id="UP000027602">
    <property type="component" value="Chromosome"/>
</dbReference>
<keyword evidence="2" id="KW-0472">Membrane</keyword>
<dbReference type="eggNOG" id="COG1226">
    <property type="taxonomic scope" value="Bacteria"/>
</dbReference>
<dbReference type="InterPro" id="IPR050721">
    <property type="entry name" value="Trk_Ktr_HKT_K-transport"/>
</dbReference>
<proteinExistence type="predicted"/>
<dbReference type="Pfam" id="PF02254">
    <property type="entry name" value="TrkA_N"/>
    <property type="match status" value="1"/>
</dbReference>
<evidence type="ECO:0000256" key="2">
    <source>
        <dbReference type="SAM" id="Phobius"/>
    </source>
</evidence>
<dbReference type="SUPFAM" id="SSF81324">
    <property type="entry name" value="Voltage-gated potassium channels"/>
    <property type="match status" value="1"/>
</dbReference>
<dbReference type="InterPro" id="IPR013099">
    <property type="entry name" value="K_chnl_dom"/>
</dbReference>
<organism evidence="4 5">
    <name type="scientific">Bacillus methanolicus (strain MGA3 / ATCC 53907)</name>
    <dbReference type="NCBI Taxonomy" id="796606"/>
    <lineage>
        <taxon>Bacteria</taxon>
        <taxon>Bacillati</taxon>
        <taxon>Bacillota</taxon>
        <taxon>Bacilli</taxon>
        <taxon>Bacillales</taxon>
        <taxon>Bacillaceae</taxon>
        <taxon>Bacillus</taxon>
    </lineage>
</organism>
<dbReference type="GO" id="GO:0034220">
    <property type="term" value="P:monoatomic ion transmembrane transport"/>
    <property type="evidence" value="ECO:0007669"/>
    <property type="project" value="UniProtKB-KW"/>
</dbReference>
<dbReference type="Gene3D" id="1.10.287.70">
    <property type="match status" value="1"/>
</dbReference>
<dbReference type="Pfam" id="PF07885">
    <property type="entry name" value="Ion_trans_2"/>
    <property type="match status" value="1"/>
</dbReference>
<dbReference type="AlphaFoldDB" id="I3DUN4"/>
<dbReference type="KEGG" id="bmet:BMMGA3_14035"/>
<dbReference type="GO" id="GO:0006813">
    <property type="term" value="P:potassium ion transport"/>
    <property type="evidence" value="ECO:0007669"/>
    <property type="project" value="InterPro"/>
</dbReference>
<name>I3DUN4_BACMM</name>
<keyword evidence="4" id="KW-0407">Ion channel</keyword>
<dbReference type="SUPFAM" id="SSF116726">
    <property type="entry name" value="TrkA C-terminal domain-like"/>
    <property type="match status" value="1"/>
</dbReference>
<keyword evidence="4" id="KW-0813">Transport</keyword>
<dbReference type="RefSeq" id="WP_003349596.1">
    <property type="nucleotide sequence ID" value="NZ_ADWW01000005.1"/>
</dbReference>
<keyword evidence="4" id="KW-0406">Ion transport</keyword>
<keyword evidence="5" id="KW-1185">Reference proteome</keyword>
<accession>I3DUN4</accession>
<dbReference type="InterPro" id="IPR003148">
    <property type="entry name" value="RCK_N"/>
</dbReference>
<dbReference type="PANTHER" id="PTHR43833">
    <property type="entry name" value="POTASSIUM CHANNEL PROTEIN 2-RELATED-RELATED"/>
    <property type="match status" value="1"/>
</dbReference>
<evidence type="ECO:0000313" key="5">
    <source>
        <dbReference type="Proteomes" id="UP000027602"/>
    </source>
</evidence>
<dbReference type="PROSITE" id="PS51201">
    <property type="entry name" value="RCK_N"/>
    <property type="match status" value="1"/>
</dbReference>
<evidence type="ECO:0000256" key="1">
    <source>
        <dbReference type="ARBA" id="ARBA00004651"/>
    </source>
</evidence>
<feature type="domain" description="RCK N-terminal" evidence="3">
    <location>
        <begin position="113"/>
        <end position="236"/>
    </location>
</feature>